<dbReference type="InterPro" id="IPR033121">
    <property type="entry name" value="PEPTIDASE_A1"/>
</dbReference>
<gene>
    <name evidence="3" type="ORF">CDD81_3534</name>
</gene>
<dbReference type="STRING" id="1399860.A0A2C5XX01"/>
<dbReference type="SUPFAM" id="SSF50630">
    <property type="entry name" value="Acid proteases"/>
    <property type="match status" value="1"/>
</dbReference>
<accession>A0A2C5XX01</accession>
<name>A0A2C5XX01_9HYPO</name>
<organism evidence="3 4">
    <name type="scientific">Ophiocordyceps australis</name>
    <dbReference type="NCBI Taxonomy" id="1399860"/>
    <lineage>
        <taxon>Eukaryota</taxon>
        <taxon>Fungi</taxon>
        <taxon>Dikarya</taxon>
        <taxon>Ascomycota</taxon>
        <taxon>Pezizomycotina</taxon>
        <taxon>Sordariomycetes</taxon>
        <taxon>Hypocreomycetidae</taxon>
        <taxon>Hypocreales</taxon>
        <taxon>Ophiocordycipitaceae</taxon>
        <taxon>Ophiocordyceps</taxon>
    </lineage>
</organism>
<feature type="region of interest" description="Disordered" evidence="1">
    <location>
        <begin position="1"/>
        <end position="21"/>
    </location>
</feature>
<dbReference type="InterPro" id="IPR021109">
    <property type="entry name" value="Peptidase_aspartic_dom_sf"/>
</dbReference>
<dbReference type="Proteomes" id="UP000226192">
    <property type="component" value="Unassembled WGS sequence"/>
</dbReference>
<feature type="domain" description="Peptidase A1" evidence="2">
    <location>
        <begin position="1"/>
        <end position="119"/>
    </location>
</feature>
<keyword evidence="4" id="KW-1185">Reference proteome</keyword>
<comment type="caution">
    <text evidence="3">The sequence shown here is derived from an EMBL/GenBank/DDBJ whole genome shotgun (WGS) entry which is preliminary data.</text>
</comment>
<sequence length="145" mass="15459">MPSGDKGPALIDTGNPESQLPEEAVRKLADQFGSEFVEEDGSIAAFDCSRAQGTMRFGFNQDKAVVEVPIEMMMIPKSITKSEGCDLALTAGDTVSLGSPFLQAAYVVFDDENKRIMFAQAVMNTTRSDIEAVGPDWKGTASGTG</sequence>
<dbReference type="AlphaFoldDB" id="A0A2C5XX01"/>
<dbReference type="Pfam" id="PF00026">
    <property type="entry name" value="Asp"/>
    <property type="match status" value="1"/>
</dbReference>
<evidence type="ECO:0000313" key="4">
    <source>
        <dbReference type="Proteomes" id="UP000226192"/>
    </source>
</evidence>
<dbReference type="EMBL" id="NJET01000224">
    <property type="protein sequence ID" value="PHH59234.1"/>
    <property type="molecule type" value="Genomic_DNA"/>
</dbReference>
<dbReference type="PROSITE" id="PS51767">
    <property type="entry name" value="PEPTIDASE_A1"/>
    <property type="match status" value="1"/>
</dbReference>
<evidence type="ECO:0000313" key="3">
    <source>
        <dbReference type="EMBL" id="PHH59234.1"/>
    </source>
</evidence>
<reference evidence="3 4" key="1">
    <citation type="submission" date="2017-06" db="EMBL/GenBank/DDBJ databases">
        <title>Ant-infecting Ophiocordyceps genomes reveal a high diversity of potential behavioral manipulation genes and a possible major role for enterotoxins.</title>
        <authorList>
            <person name="De Bekker C."/>
            <person name="Evans H.C."/>
            <person name="Brachmann A."/>
            <person name="Hughes D.P."/>
        </authorList>
    </citation>
    <scope>NUCLEOTIDE SEQUENCE [LARGE SCALE GENOMIC DNA]</scope>
    <source>
        <strain evidence="3 4">Map64</strain>
    </source>
</reference>
<dbReference type="Gene3D" id="2.40.70.10">
    <property type="entry name" value="Acid Proteases"/>
    <property type="match status" value="1"/>
</dbReference>
<protein>
    <recommendedName>
        <fullName evidence="2">Peptidase A1 domain-containing protein</fullName>
    </recommendedName>
</protein>
<evidence type="ECO:0000259" key="2">
    <source>
        <dbReference type="PROSITE" id="PS51767"/>
    </source>
</evidence>
<dbReference type="OrthoDB" id="771136at2759"/>
<evidence type="ECO:0000256" key="1">
    <source>
        <dbReference type="SAM" id="MobiDB-lite"/>
    </source>
</evidence>
<proteinExistence type="predicted"/>